<keyword evidence="1" id="KW-0732">Signal</keyword>
<accession>A0ABP8Z9U1</accession>
<dbReference type="Proteomes" id="UP001500822">
    <property type="component" value="Unassembled WGS sequence"/>
</dbReference>
<dbReference type="InterPro" id="IPR006311">
    <property type="entry name" value="TAT_signal"/>
</dbReference>
<dbReference type="RefSeq" id="WP_345313485.1">
    <property type="nucleotide sequence ID" value="NZ_BAABIE010000009.1"/>
</dbReference>
<protein>
    <recommendedName>
        <fullName evidence="4">META domain-containing protein</fullName>
    </recommendedName>
</protein>
<evidence type="ECO:0000256" key="1">
    <source>
        <dbReference type="SAM" id="SignalP"/>
    </source>
</evidence>
<sequence length="153" mass="14803">MSIISKRIIAAAGAGVAALAAGTLAAAPAAAAPLPVQQVPAQGILSMGLGNWSGYAASIRIETTGRPGQVALSAPGGAACGRGAAGTLVRFDYTNLTTGRTGSGTVRPCTGPFSGPLKTTLHTGAGQIVGVINIVGSGGPWQIPGGATFGVPR</sequence>
<dbReference type="EMBL" id="BAABIE010000009">
    <property type="protein sequence ID" value="GAA4750516.1"/>
    <property type="molecule type" value="Genomic_DNA"/>
</dbReference>
<organism evidence="2 3">
    <name type="scientific">Gordonia alkaliphila</name>
    <dbReference type="NCBI Taxonomy" id="1053547"/>
    <lineage>
        <taxon>Bacteria</taxon>
        <taxon>Bacillati</taxon>
        <taxon>Actinomycetota</taxon>
        <taxon>Actinomycetes</taxon>
        <taxon>Mycobacteriales</taxon>
        <taxon>Gordoniaceae</taxon>
        <taxon>Gordonia</taxon>
    </lineage>
</organism>
<proteinExistence type="predicted"/>
<dbReference type="PROSITE" id="PS51318">
    <property type="entry name" value="TAT"/>
    <property type="match status" value="1"/>
</dbReference>
<feature type="signal peptide" evidence="1">
    <location>
        <begin position="1"/>
        <end position="31"/>
    </location>
</feature>
<keyword evidence="3" id="KW-1185">Reference proteome</keyword>
<reference evidence="3" key="1">
    <citation type="journal article" date="2019" name="Int. J. Syst. Evol. Microbiol.">
        <title>The Global Catalogue of Microorganisms (GCM) 10K type strain sequencing project: providing services to taxonomists for standard genome sequencing and annotation.</title>
        <authorList>
            <consortium name="The Broad Institute Genomics Platform"/>
            <consortium name="The Broad Institute Genome Sequencing Center for Infectious Disease"/>
            <person name="Wu L."/>
            <person name="Ma J."/>
        </authorList>
    </citation>
    <scope>NUCLEOTIDE SEQUENCE [LARGE SCALE GENOMIC DNA]</scope>
    <source>
        <strain evidence="3">JCM 18077</strain>
    </source>
</reference>
<name>A0ABP8Z9U1_9ACTN</name>
<evidence type="ECO:0000313" key="2">
    <source>
        <dbReference type="EMBL" id="GAA4750516.1"/>
    </source>
</evidence>
<gene>
    <name evidence="2" type="ORF">GCM10023217_21240</name>
</gene>
<comment type="caution">
    <text evidence="2">The sequence shown here is derived from an EMBL/GenBank/DDBJ whole genome shotgun (WGS) entry which is preliminary data.</text>
</comment>
<feature type="chain" id="PRO_5047085053" description="META domain-containing protein" evidence="1">
    <location>
        <begin position="32"/>
        <end position="153"/>
    </location>
</feature>
<evidence type="ECO:0000313" key="3">
    <source>
        <dbReference type="Proteomes" id="UP001500822"/>
    </source>
</evidence>
<evidence type="ECO:0008006" key="4">
    <source>
        <dbReference type="Google" id="ProtNLM"/>
    </source>
</evidence>